<keyword evidence="2" id="KW-0479">Metal-binding</keyword>
<dbReference type="PANTHER" id="PTHR23048">
    <property type="entry name" value="MYOSIN LIGHT CHAIN 1, 3"/>
    <property type="match status" value="1"/>
</dbReference>
<dbReference type="CDD" id="cd00051">
    <property type="entry name" value="EFh"/>
    <property type="match status" value="1"/>
</dbReference>
<evidence type="ECO:0000313" key="8">
    <source>
        <dbReference type="Proteomes" id="UP000008983"/>
    </source>
</evidence>
<feature type="domain" description="EF-hand" evidence="6">
    <location>
        <begin position="473"/>
        <end position="508"/>
    </location>
</feature>
<dbReference type="GeneID" id="14904167"/>
<gene>
    <name evidence="7" type="ORF">IMG5_183420</name>
</gene>
<dbReference type="RefSeq" id="XP_004027430.1">
    <property type="nucleotide sequence ID" value="XM_004027381.1"/>
</dbReference>
<dbReference type="Pfam" id="PF13499">
    <property type="entry name" value="EF-hand_7"/>
    <property type="match status" value="1"/>
</dbReference>
<accession>G0R362</accession>
<evidence type="ECO:0000256" key="3">
    <source>
        <dbReference type="ARBA" id="ARBA00022737"/>
    </source>
</evidence>
<dbReference type="Proteomes" id="UP000008983">
    <property type="component" value="Unassembled WGS sequence"/>
</dbReference>
<name>G0R362_ICHMU</name>
<dbReference type="PROSITE" id="PS00018">
    <property type="entry name" value="EF_HAND_1"/>
    <property type="match status" value="1"/>
</dbReference>
<proteinExistence type="predicted"/>
<dbReference type="EMBL" id="GL984293">
    <property type="protein sequence ID" value="EGR28085.1"/>
    <property type="molecule type" value="Genomic_DNA"/>
</dbReference>
<feature type="domain" description="EF-hand" evidence="6">
    <location>
        <begin position="179"/>
        <end position="214"/>
    </location>
</feature>
<evidence type="ECO:0000256" key="1">
    <source>
        <dbReference type="ARBA" id="ARBA00020786"/>
    </source>
</evidence>
<dbReference type="InParanoid" id="G0R362"/>
<dbReference type="PANTHER" id="PTHR23048:SF0">
    <property type="entry name" value="CALMODULIN LIKE 3"/>
    <property type="match status" value="1"/>
</dbReference>
<reference evidence="7 8" key="1">
    <citation type="submission" date="2011-07" db="EMBL/GenBank/DDBJ databases">
        <authorList>
            <person name="Coyne R."/>
            <person name="Brami D."/>
            <person name="Johnson J."/>
            <person name="Hostetler J."/>
            <person name="Hannick L."/>
            <person name="Clark T."/>
            <person name="Cassidy-Hanley D."/>
            <person name="Inman J."/>
        </authorList>
    </citation>
    <scope>NUCLEOTIDE SEQUENCE [LARGE SCALE GENOMIC DNA]</scope>
    <source>
        <strain evidence="7 8">G5</strain>
    </source>
</reference>
<dbReference type="Gene3D" id="1.10.238.10">
    <property type="entry name" value="EF-hand"/>
    <property type="match status" value="3"/>
</dbReference>
<dbReference type="Pfam" id="PF14469">
    <property type="entry name" value="AKAP28"/>
    <property type="match status" value="1"/>
</dbReference>
<evidence type="ECO:0000256" key="2">
    <source>
        <dbReference type="ARBA" id="ARBA00022723"/>
    </source>
</evidence>
<evidence type="ECO:0000313" key="7">
    <source>
        <dbReference type="EMBL" id="EGR28085.1"/>
    </source>
</evidence>
<evidence type="ECO:0000259" key="6">
    <source>
        <dbReference type="PROSITE" id="PS50222"/>
    </source>
</evidence>
<dbReference type="eggNOG" id="ENOG502R1B1">
    <property type="taxonomic scope" value="Eukaryota"/>
</dbReference>
<protein>
    <recommendedName>
        <fullName evidence="1">Calmodulin</fullName>
    </recommendedName>
</protein>
<dbReference type="InterPro" id="IPR025663">
    <property type="entry name" value="AKAP_28"/>
</dbReference>
<dbReference type="InterPro" id="IPR011992">
    <property type="entry name" value="EF-hand-dom_pair"/>
</dbReference>
<dbReference type="InterPro" id="IPR050230">
    <property type="entry name" value="CALM/Myosin/TropC-like"/>
</dbReference>
<evidence type="ECO:0000256" key="5">
    <source>
        <dbReference type="ARBA" id="ARBA00022990"/>
    </source>
</evidence>
<keyword evidence="4" id="KW-0106">Calcium</keyword>
<organism evidence="7 8">
    <name type="scientific">Ichthyophthirius multifiliis</name>
    <name type="common">White spot disease agent</name>
    <name type="synonym">Ich</name>
    <dbReference type="NCBI Taxonomy" id="5932"/>
    <lineage>
        <taxon>Eukaryota</taxon>
        <taxon>Sar</taxon>
        <taxon>Alveolata</taxon>
        <taxon>Ciliophora</taxon>
        <taxon>Intramacronucleata</taxon>
        <taxon>Oligohymenophorea</taxon>
        <taxon>Hymenostomatida</taxon>
        <taxon>Ophryoglenina</taxon>
        <taxon>Ichthyophthirius</taxon>
    </lineage>
</organism>
<keyword evidence="3" id="KW-0677">Repeat</keyword>
<keyword evidence="8" id="KW-1185">Reference proteome</keyword>
<dbReference type="GO" id="GO:0016460">
    <property type="term" value="C:myosin II complex"/>
    <property type="evidence" value="ECO:0007669"/>
    <property type="project" value="TreeGrafter"/>
</dbReference>
<feature type="domain" description="EF-hand" evidence="6">
    <location>
        <begin position="215"/>
        <end position="250"/>
    </location>
</feature>
<keyword evidence="5" id="KW-0007">Acetylation</keyword>
<dbReference type="OMA" id="DSWRIMR"/>
<dbReference type="GO" id="GO:0005509">
    <property type="term" value="F:calcium ion binding"/>
    <property type="evidence" value="ECO:0007669"/>
    <property type="project" value="InterPro"/>
</dbReference>
<dbReference type="InterPro" id="IPR018247">
    <property type="entry name" value="EF_Hand_1_Ca_BS"/>
</dbReference>
<dbReference type="PROSITE" id="PS50222">
    <property type="entry name" value="EF_HAND_2"/>
    <property type="match status" value="3"/>
</dbReference>
<evidence type="ECO:0000256" key="4">
    <source>
        <dbReference type="ARBA" id="ARBA00022837"/>
    </source>
</evidence>
<dbReference type="SMART" id="SM00054">
    <property type="entry name" value="EFh"/>
    <property type="match status" value="5"/>
</dbReference>
<dbReference type="AlphaFoldDB" id="G0R362"/>
<dbReference type="OrthoDB" id="26525at2759"/>
<sequence>MNKQIQIEQKGEELINNFISTWTQKYLYQTTYQTYNTFGHVFMTEFSLPLINKPIPKATVKVYFYLNEDESSVTGFNLKFRFESDSLIHNPQRTLRISQMEKWLEKILEKKAMTSQILFLGTEFEATRIKDPRLDKIFEELNYHEEVIEDKYLSKQLLQFPEELEVNEEFVNEDEQIEVMKKALFDVFRSVDQQDMGVLSFNECMQVYNLMGLQLSKEQWQELMIMADSNQNGIIEYKEFIPLGAEIIHGIFMKNQAKKSLREGEEEYLHQSILILQNDEMHSTIKQLIQKCREFDEDELTYISSENLIKIFQEFGDQFFNKSEGEELMKQICRDYPDNDIPYEKLYDILLNFRIVILKNGLMESQLNNLEIYIRDICKPYDTENKGFIYIDDLMHELKKSKEIILTKTQTYIIKSFIDKDENNMVNYLTGSRILSLMIKKFFTPNMIKKKLRIQNEGIIPYDKLMKGWTYEELKSDLEQLYNQFSTDQNQKLDFKQLKIMMRKCRFRSTDEEIQNYIQEFGQDGVIQTLAQI</sequence>
<dbReference type="InterPro" id="IPR002048">
    <property type="entry name" value="EF_hand_dom"/>
</dbReference>
<dbReference type="SUPFAM" id="SSF47473">
    <property type="entry name" value="EF-hand"/>
    <property type="match status" value="2"/>
</dbReference>